<name>A0A197JPQ1_9FUNG</name>
<dbReference type="EMBL" id="KV442059">
    <property type="protein sequence ID" value="OAQ27237.1"/>
    <property type="molecule type" value="Genomic_DNA"/>
</dbReference>
<protein>
    <submittedName>
        <fullName evidence="1">Uncharacterized protein</fullName>
    </submittedName>
</protein>
<dbReference type="GO" id="GO:0045271">
    <property type="term" value="C:respiratory chain complex I"/>
    <property type="evidence" value="ECO:0007669"/>
    <property type="project" value="InterPro"/>
</dbReference>
<dbReference type="GO" id="GO:0005743">
    <property type="term" value="C:mitochondrial inner membrane"/>
    <property type="evidence" value="ECO:0007669"/>
    <property type="project" value="InterPro"/>
</dbReference>
<dbReference type="AlphaFoldDB" id="A0A197JPQ1"/>
<dbReference type="Proteomes" id="UP000078512">
    <property type="component" value="Unassembled WGS sequence"/>
</dbReference>
<dbReference type="InterPro" id="IPR044980">
    <property type="entry name" value="NDUFB2_plant/fungi"/>
</dbReference>
<accession>A0A197JPQ1</accession>
<dbReference type="OrthoDB" id="531564at2759"/>
<gene>
    <name evidence="1" type="ORF">K457DRAFT_139788</name>
</gene>
<reference evidence="1 2" key="1">
    <citation type="submission" date="2016-05" db="EMBL/GenBank/DDBJ databases">
        <title>Genome sequencing reveals origins of a unique bacterial endosymbiosis in the earliest lineages of terrestrial Fungi.</title>
        <authorList>
            <consortium name="DOE Joint Genome Institute"/>
            <person name="Uehling J."/>
            <person name="Gryganskyi A."/>
            <person name="Hameed K."/>
            <person name="Tschaplinski T."/>
            <person name="Misztal P."/>
            <person name="Wu S."/>
            <person name="Desiro A."/>
            <person name="Vande Pol N."/>
            <person name="Du Z.-Y."/>
            <person name="Zienkiewicz A."/>
            <person name="Zienkiewicz K."/>
            <person name="Morin E."/>
            <person name="Tisserant E."/>
            <person name="Splivallo R."/>
            <person name="Hainaut M."/>
            <person name="Henrissat B."/>
            <person name="Ohm R."/>
            <person name="Kuo A."/>
            <person name="Yan J."/>
            <person name="Lipzen A."/>
            <person name="Nolan M."/>
            <person name="Labutti K."/>
            <person name="Barry K."/>
            <person name="Goldstein A."/>
            <person name="Labbe J."/>
            <person name="Schadt C."/>
            <person name="Tuskan G."/>
            <person name="Grigoriev I."/>
            <person name="Martin F."/>
            <person name="Vilgalys R."/>
            <person name="Bonito G."/>
        </authorList>
    </citation>
    <scope>NUCLEOTIDE SEQUENCE [LARGE SCALE GENOMIC DNA]</scope>
    <source>
        <strain evidence="1 2">AG-77</strain>
    </source>
</reference>
<dbReference type="PANTHER" id="PTHR36987:SF1">
    <property type="entry name" value="NADH DEHYDROGENASE [UBIQUINONE] 1 BETA SUBCOMPLEX SUBUNIT 2"/>
    <property type="match status" value="1"/>
</dbReference>
<keyword evidence="2" id="KW-1185">Reference proteome</keyword>
<proteinExistence type="predicted"/>
<sequence length="108" mass="12115">MAGFHPHMPAARYSIVAKTLGASMWFWVMYKAKEEGPVVLVRYLSLLFLSCRTRSDVVQEFTGAMVGRGRNQEQDKYRTPVSTLNTVSIGSMDNKHQFTGVLLGFVVV</sequence>
<organism evidence="1 2">
    <name type="scientific">Linnemannia elongata AG-77</name>
    <dbReference type="NCBI Taxonomy" id="1314771"/>
    <lineage>
        <taxon>Eukaryota</taxon>
        <taxon>Fungi</taxon>
        <taxon>Fungi incertae sedis</taxon>
        <taxon>Mucoromycota</taxon>
        <taxon>Mortierellomycotina</taxon>
        <taxon>Mortierellomycetes</taxon>
        <taxon>Mortierellales</taxon>
        <taxon>Mortierellaceae</taxon>
        <taxon>Linnemannia</taxon>
    </lineage>
</organism>
<evidence type="ECO:0000313" key="2">
    <source>
        <dbReference type="Proteomes" id="UP000078512"/>
    </source>
</evidence>
<dbReference type="PANTHER" id="PTHR36987">
    <property type="entry name" value="NADH DEHYDROGENASE [UBIQUINONE] 1 BETA SUBCOMPLEX SUBUNIT 2-LIKE"/>
    <property type="match status" value="1"/>
</dbReference>
<feature type="non-terminal residue" evidence="1">
    <location>
        <position position="1"/>
    </location>
</feature>
<evidence type="ECO:0000313" key="1">
    <source>
        <dbReference type="EMBL" id="OAQ27237.1"/>
    </source>
</evidence>